<accession>A0A7V7RIE9</accession>
<feature type="transmembrane region" description="Helical" evidence="1">
    <location>
        <begin position="12"/>
        <end position="34"/>
    </location>
</feature>
<dbReference type="InterPro" id="IPR025373">
    <property type="entry name" value="DUF4363"/>
</dbReference>
<proteinExistence type="predicted"/>
<dbReference type="EMBL" id="WBOT01000010">
    <property type="protein sequence ID" value="KAB2329859.1"/>
    <property type="molecule type" value="Genomic_DNA"/>
</dbReference>
<keyword evidence="1" id="KW-0472">Membrane</keyword>
<dbReference type="Proteomes" id="UP000441354">
    <property type="component" value="Unassembled WGS sequence"/>
</dbReference>
<dbReference type="Pfam" id="PF14276">
    <property type="entry name" value="DUF4363"/>
    <property type="match status" value="1"/>
</dbReference>
<evidence type="ECO:0000256" key="1">
    <source>
        <dbReference type="SAM" id="Phobius"/>
    </source>
</evidence>
<comment type="caution">
    <text evidence="2">The sequence shown here is derived from an EMBL/GenBank/DDBJ whole genome shotgun (WGS) entry which is preliminary data.</text>
</comment>
<keyword evidence="1" id="KW-0812">Transmembrane</keyword>
<keyword evidence="1" id="KW-1133">Transmembrane helix</keyword>
<reference evidence="2 3" key="1">
    <citation type="journal article" date="2014" name="Arch. Microbiol.">
        <title>Bacillus mesophilum sp. nov., strain IITR-54T, a novel 4-chlorobiphenyl dechlorinating bacterium.</title>
        <authorList>
            <person name="Manickam N."/>
            <person name="Singh N.K."/>
            <person name="Bajaj A."/>
            <person name="Kumar R.M."/>
            <person name="Kaur G."/>
            <person name="Kaur N."/>
            <person name="Bala M."/>
            <person name="Kumar A."/>
            <person name="Mayilraj S."/>
        </authorList>
    </citation>
    <scope>NUCLEOTIDE SEQUENCE [LARGE SCALE GENOMIC DNA]</scope>
    <source>
        <strain evidence="2 3">IITR-54</strain>
    </source>
</reference>
<sequence length="128" mass="14722">MKDFNEMKHFILYKLIPVVILLFFIAIMQSGIILKQPFSKEEDILFYIEAIESNIVSEQWDIASAELKNLEEAYSKVQKRIQYSVERDELDSFTTCIKKTEGYIQAHGQGGALAELSEARNLWEGLGN</sequence>
<organism evidence="2 3">
    <name type="scientific">Bacillus mesophilum</name>
    <dbReference type="NCBI Taxonomy" id="1071718"/>
    <lineage>
        <taxon>Bacteria</taxon>
        <taxon>Bacillati</taxon>
        <taxon>Bacillota</taxon>
        <taxon>Bacilli</taxon>
        <taxon>Bacillales</taxon>
        <taxon>Bacillaceae</taxon>
        <taxon>Bacillus</taxon>
    </lineage>
</organism>
<dbReference type="AlphaFoldDB" id="A0A7V7RIE9"/>
<gene>
    <name evidence="2" type="ORF">F7732_20450</name>
</gene>
<protein>
    <submittedName>
        <fullName evidence="2">DUF4363 family protein</fullName>
    </submittedName>
</protein>
<name>A0A7V7RIE9_9BACI</name>
<evidence type="ECO:0000313" key="2">
    <source>
        <dbReference type="EMBL" id="KAB2329859.1"/>
    </source>
</evidence>
<keyword evidence="3" id="KW-1185">Reference proteome</keyword>
<evidence type="ECO:0000313" key="3">
    <source>
        <dbReference type="Proteomes" id="UP000441354"/>
    </source>
</evidence>